<accession>A0A8T1LJ04</accession>
<dbReference type="EMBL" id="RCML01000023">
    <property type="protein sequence ID" value="KAG2997721.1"/>
    <property type="molecule type" value="Genomic_DNA"/>
</dbReference>
<reference evidence="1" key="1">
    <citation type="submission" date="2018-10" db="EMBL/GenBank/DDBJ databases">
        <title>Effector identification in a new, highly contiguous assembly of the strawberry crown rot pathogen Phytophthora cactorum.</title>
        <authorList>
            <person name="Armitage A.D."/>
            <person name="Nellist C.F."/>
            <person name="Bates H."/>
            <person name="Vickerstaff R.J."/>
            <person name="Harrison R.J."/>
        </authorList>
    </citation>
    <scope>NUCLEOTIDE SEQUENCE</scope>
    <source>
        <strain evidence="1">P415</strain>
    </source>
</reference>
<name>A0A8T1LJ04_9STRA</name>
<protein>
    <submittedName>
        <fullName evidence="1">Uncharacterized protein</fullName>
    </submittedName>
</protein>
<evidence type="ECO:0000313" key="1">
    <source>
        <dbReference type="EMBL" id="KAG2997721.1"/>
    </source>
</evidence>
<gene>
    <name evidence="1" type="ORF">PC118_g1759</name>
</gene>
<dbReference type="Proteomes" id="UP000697107">
    <property type="component" value="Unassembled WGS sequence"/>
</dbReference>
<dbReference type="AlphaFoldDB" id="A0A8T1LJ04"/>
<evidence type="ECO:0000313" key="2">
    <source>
        <dbReference type="Proteomes" id="UP000697107"/>
    </source>
</evidence>
<sequence>MLNCRLRVNGTAAAVVLPPPAAWRRYPTEGWHARPVTTSAKLPLRRAFEAPPYNGRLAERNLKPWSTDGRLTCKHMAPHQAASSTSGS</sequence>
<comment type="caution">
    <text evidence="1">The sequence shown here is derived from an EMBL/GenBank/DDBJ whole genome shotgun (WGS) entry which is preliminary data.</text>
</comment>
<proteinExistence type="predicted"/>
<organism evidence="1 2">
    <name type="scientific">Phytophthora cactorum</name>
    <dbReference type="NCBI Taxonomy" id="29920"/>
    <lineage>
        <taxon>Eukaryota</taxon>
        <taxon>Sar</taxon>
        <taxon>Stramenopiles</taxon>
        <taxon>Oomycota</taxon>
        <taxon>Peronosporomycetes</taxon>
        <taxon>Peronosporales</taxon>
        <taxon>Peronosporaceae</taxon>
        <taxon>Phytophthora</taxon>
    </lineage>
</organism>